<feature type="domain" description="Reverse transcriptase Ty1/copia-type" evidence="1">
    <location>
        <begin position="144"/>
        <end position="254"/>
    </location>
</feature>
<gene>
    <name evidence="3" type="ORF">LIER_41166</name>
</gene>
<comment type="caution">
    <text evidence="3">The sequence shown here is derived from an EMBL/GenBank/DDBJ whole genome shotgun (WGS) entry which is preliminary data.</text>
</comment>
<name>A0AAV3R6J5_LITER</name>
<evidence type="ECO:0000313" key="3">
    <source>
        <dbReference type="EMBL" id="GAA0171489.1"/>
    </source>
</evidence>
<dbReference type="InterPro" id="IPR054722">
    <property type="entry name" value="PolX-like_BBD"/>
</dbReference>
<keyword evidence="4" id="KW-1185">Reference proteome</keyword>
<evidence type="ECO:0000259" key="1">
    <source>
        <dbReference type="Pfam" id="PF07727"/>
    </source>
</evidence>
<dbReference type="EMBL" id="BAABME010025093">
    <property type="protein sequence ID" value="GAA0171489.1"/>
    <property type="molecule type" value="Genomic_DNA"/>
</dbReference>
<dbReference type="AlphaFoldDB" id="A0AAV3R6J5"/>
<evidence type="ECO:0008006" key="5">
    <source>
        <dbReference type="Google" id="ProtNLM"/>
    </source>
</evidence>
<dbReference type="Proteomes" id="UP001454036">
    <property type="component" value="Unassembled WGS sequence"/>
</dbReference>
<protein>
    <recommendedName>
        <fullName evidence="5">Reverse transcriptase Ty1/copia-type domain-containing protein</fullName>
    </recommendedName>
</protein>
<sequence length="275" mass="31638">MIANLVQQEMGKLLQNKAVGQTSPNTDMNFSNFSDFAGSILSHFSNSVLLHKHEVWIVDSGTSIHMCDNLKLFSSYQAVKDSTPVQLLDNSTKLVEYIGTISLNTRMILQDCLYISSFKYNLLSVSKLSQSANLVFNFYHAFYQKLIGWKWVYKVKCKPNGEVEQYNARLVLRGYNQIEDHFESFSHVAKTVTIRTVLALAAVKDWHLHQLDINNAFLHGYLDEDIYMEPPEGYEKVKPGQVCKLKRSLYGIPREDEAHHVRLPFYTKVLQGWIH</sequence>
<reference evidence="3 4" key="1">
    <citation type="submission" date="2024-01" db="EMBL/GenBank/DDBJ databases">
        <title>The complete chloroplast genome sequence of Lithospermum erythrorhizon: insights into the phylogenetic relationship among Boraginaceae species and the maternal lineages of purple gromwells.</title>
        <authorList>
            <person name="Okada T."/>
            <person name="Watanabe K."/>
        </authorList>
    </citation>
    <scope>NUCLEOTIDE SEQUENCE [LARGE SCALE GENOMIC DNA]</scope>
</reference>
<accession>A0AAV3R6J5</accession>
<evidence type="ECO:0000313" key="4">
    <source>
        <dbReference type="Proteomes" id="UP001454036"/>
    </source>
</evidence>
<dbReference type="Pfam" id="PF22936">
    <property type="entry name" value="Pol_BBD"/>
    <property type="match status" value="1"/>
</dbReference>
<organism evidence="3 4">
    <name type="scientific">Lithospermum erythrorhizon</name>
    <name type="common">Purple gromwell</name>
    <name type="synonym">Lithospermum officinale var. erythrorhizon</name>
    <dbReference type="NCBI Taxonomy" id="34254"/>
    <lineage>
        <taxon>Eukaryota</taxon>
        <taxon>Viridiplantae</taxon>
        <taxon>Streptophyta</taxon>
        <taxon>Embryophyta</taxon>
        <taxon>Tracheophyta</taxon>
        <taxon>Spermatophyta</taxon>
        <taxon>Magnoliopsida</taxon>
        <taxon>eudicotyledons</taxon>
        <taxon>Gunneridae</taxon>
        <taxon>Pentapetalae</taxon>
        <taxon>asterids</taxon>
        <taxon>lamiids</taxon>
        <taxon>Boraginales</taxon>
        <taxon>Boraginaceae</taxon>
        <taxon>Boraginoideae</taxon>
        <taxon>Lithospermeae</taxon>
        <taxon>Lithospermum</taxon>
    </lineage>
</organism>
<feature type="domain" description="Retrovirus-related Pol polyprotein from transposon TNT 1-94-like beta-barrel" evidence="2">
    <location>
        <begin position="56"/>
        <end position="130"/>
    </location>
</feature>
<evidence type="ECO:0000259" key="2">
    <source>
        <dbReference type="Pfam" id="PF22936"/>
    </source>
</evidence>
<dbReference type="Pfam" id="PF07727">
    <property type="entry name" value="RVT_2"/>
    <property type="match status" value="1"/>
</dbReference>
<proteinExistence type="predicted"/>
<dbReference type="InterPro" id="IPR013103">
    <property type="entry name" value="RVT_2"/>
</dbReference>